<evidence type="ECO:0000313" key="2">
    <source>
        <dbReference type="Proteomes" id="UP000004358"/>
    </source>
</evidence>
<dbReference type="HOGENOM" id="CLU_3388275_0_0_0"/>
<accession>A3ZVK1</accession>
<dbReference type="EMBL" id="AANZ01000014">
    <property type="protein sequence ID" value="EAQ79347.1"/>
    <property type="molecule type" value="Genomic_DNA"/>
</dbReference>
<sequence length="32" mass="3682">MDTEREVRAAFQDVLQMFNQVHPGHTPALTKN</sequence>
<name>A3ZVK1_9BACT</name>
<dbReference type="Proteomes" id="UP000004358">
    <property type="component" value="Unassembled WGS sequence"/>
</dbReference>
<evidence type="ECO:0000313" key="1">
    <source>
        <dbReference type="EMBL" id="EAQ79347.1"/>
    </source>
</evidence>
<organism evidence="1 2">
    <name type="scientific">Blastopirellula marina DSM 3645</name>
    <dbReference type="NCBI Taxonomy" id="314230"/>
    <lineage>
        <taxon>Bacteria</taxon>
        <taxon>Pseudomonadati</taxon>
        <taxon>Planctomycetota</taxon>
        <taxon>Planctomycetia</taxon>
        <taxon>Pirellulales</taxon>
        <taxon>Pirellulaceae</taxon>
        <taxon>Blastopirellula</taxon>
    </lineage>
</organism>
<proteinExistence type="predicted"/>
<gene>
    <name evidence="1" type="ORF">DSM3645_02688</name>
</gene>
<comment type="caution">
    <text evidence="1">The sequence shown here is derived from an EMBL/GenBank/DDBJ whole genome shotgun (WGS) entry which is preliminary data.</text>
</comment>
<protein>
    <submittedName>
        <fullName evidence="1">Uncharacterized protein</fullName>
    </submittedName>
</protein>
<dbReference type="AlphaFoldDB" id="A3ZVK1"/>
<reference evidence="1 2" key="1">
    <citation type="submission" date="2006-02" db="EMBL/GenBank/DDBJ databases">
        <authorList>
            <person name="Amann R."/>
            <person name="Ferriera S."/>
            <person name="Johnson J."/>
            <person name="Kravitz S."/>
            <person name="Halpern A."/>
            <person name="Remington K."/>
            <person name="Beeson K."/>
            <person name="Tran B."/>
            <person name="Rogers Y.-H."/>
            <person name="Friedman R."/>
            <person name="Venter J.C."/>
        </authorList>
    </citation>
    <scope>NUCLEOTIDE SEQUENCE [LARGE SCALE GENOMIC DNA]</scope>
    <source>
        <strain evidence="1 2">DSM 3645</strain>
    </source>
</reference>